<keyword evidence="5" id="KW-1185">Reference proteome</keyword>
<dbReference type="Gene3D" id="3.40.1550.10">
    <property type="entry name" value="CheC-like"/>
    <property type="match status" value="1"/>
</dbReference>
<sequence>MGAPLITQKGLDVVKEISNIGAGHAATALSNLLSKKICMSIPSVEVVSFNKLHEWLHDPDLIVASVFLRLEGDISGSMYLLLNRPAAEALIRKVIKDNSFSLAKPPYNEVGMSALKEIGNILSSSYLSALSDFTHLRVHPSVPLAAVDMFGAIISQGLLEVSLMHDSAIALQTVMKEEDPGGSTGAQILLFPDPDGILCLAESLGGSYE</sequence>
<proteinExistence type="predicted"/>
<evidence type="ECO:0000313" key="5">
    <source>
        <dbReference type="Proteomes" id="UP000448867"/>
    </source>
</evidence>
<dbReference type="SUPFAM" id="SSF103039">
    <property type="entry name" value="CheC-like"/>
    <property type="match status" value="1"/>
</dbReference>
<accession>A0A7X2IVN4</accession>
<dbReference type="AlphaFoldDB" id="A0A7X2IVN4"/>
<evidence type="ECO:0000256" key="2">
    <source>
        <dbReference type="ARBA" id="ARBA00022801"/>
    </source>
</evidence>
<dbReference type="CDD" id="cd17909">
    <property type="entry name" value="CheC_ClassI"/>
    <property type="match status" value="1"/>
</dbReference>
<comment type="caution">
    <text evidence="4">The sequence shown here is derived from an EMBL/GenBank/DDBJ whole genome shotgun (WGS) entry which is preliminary data.</text>
</comment>
<organism evidence="4 5">
    <name type="scientific">Metabacillus lacus</name>
    <dbReference type="NCBI Taxonomy" id="1983721"/>
    <lineage>
        <taxon>Bacteria</taxon>
        <taxon>Bacillati</taxon>
        <taxon>Bacillota</taxon>
        <taxon>Bacilli</taxon>
        <taxon>Bacillales</taxon>
        <taxon>Bacillaceae</taxon>
        <taxon>Metabacillus</taxon>
    </lineage>
</organism>
<name>A0A7X2IVN4_9BACI</name>
<evidence type="ECO:0000256" key="1">
    <source>
        <dbReference type="ARBA" id="ARBA00022500"/>
    </source>
</evidence>
<dbReference type="InterPro" id="IPR007597">
    <property type="entry name" value="CheC"/>
</dbReference>
<feature type="domain" description="CheC-like protein" evidence="3">
    <location>
        <begin position="111"/>
        <end position="143"/>
    </location>
</feature>
<dbReference type="GO" id="GO:0016787">
    <property type="term" value="F:hydrolase activity"/>
    <property type="evidence" value="ECO:0007669"/>
    <property type="project" value="UniProtKB-KW"/>
</dbReference>
<dbReference type="Proteomes" id="UP000448867">
    <property type="component" value="Unassembled WGS sequence"/>
</dbReference>
<dbReference type="InterPro" id="IPR028976">
    <property type="entry name" value="CheC-like_sf"/>
</dbReference>
<dbReference type="RefSeq" id="WP_154305733.1">
    <property type="nucleotide sequence ID" value="NZ_WKKI01000001.1"/>
</dbReference>
<evidence type="ECO:0000313" key="4">
    <source>
        <dbReference type="EMBL" id="MRX70616.1"/>
    </source>
</evidence>
<dbReference type="GO" id="GO:0006935">
    <property type="term" value="P:chemotaxis"/>
    <property type="evidence" value="ECO:0007669"/>
    <property type="project" value="UniProtKB-KW"/>
</dbReference>
<keyword evidence="2" id="KW-0378">Hydrolase</keyword>
<dbReference type="Pfam" id="PF04509">
    <property type="entry name" value="CheC"/>
    <property type="match status" value="2"/>
</dbReference>
<dbReference type="InterPro" id="IPR050992">
    <property type="entry name" value="CheZ_family_phosphatases"/>
</dbReference>
<dbReference type="OrthoDB" id="9812187at2"/>
<dbReference type="EMBL" id="WKKI01000001">
    <property type="protein sequence ID" value="MRX70616.1"/>
    <property type="molecule type" value="Genomic_DNA"/>
</dbReference>
<protein>
    <submittedName>
        <fullName evidence="4">CheY-P-specific phosphatase CheC</fullName>
    </submittedName>
</protein>
<dbReference type="PANTHER" id="PTHR43693">
    <property type="entry name" value="PROTEIN PHOSPHATASE CHEZ"/>
    <property type="match status" value="1"/>
</dbReference>
<dbReference type="PANTHER" id="PTHR43693:SF1">
    <property type="entry name" value="PROTEIN PHOSPHATASE CHEZ"/>
    <property type="match status" value="1"/>
</dbReference>
<keyword evidence="1" id="KW-0145">Chemotaxis</keyword>
<evidence type="ECO:0000259" key="3">
    <source>
        <dbReference type="Pfam" id="PF04509"/>
    </source>
</evidence>
<reference evidence="4 5" key="1">
    <citation type="submission" date="2019-11" db="EMBL/GenBank/DDBJ databases">
        <title>Bacillus lacus genome.</title>
        <authorList>
            <person name="Allen C.J."/>
            <person name="Newman J.D."/>
        </authorList>
    </citation>
    <scope>NUCLEOTIDE SEQUENCE [LARGE SCALE GENOMIC DNA]</scope>
    <source>
        <strain evidence="4 5">KCTC 33946</strain>
    </source>
</reference>
<gene>
    <name evidence="4" type="ORF">GJU40_00345</name>
</gene>
<feature type="domain" description="CheC-like protein" evidence="3">
    <location>
        <begin position="11"/>
        <end position="45"/>
    </location>
</feature>